<reference evidence="1 2" key="1">
    <citation type="journal article" date="2019" name="Environ. Microbiol.">
        <title>At the nexus of three kingdoms: the genome of the mycorrhizal fungus Gigaspora margarita provides insights into plant, endobacterial and fungal interactions.</title>
        <authorList>
            <person name="Venice F."/>
            <person name="Ghignone S."/>
            <person name="Salvioli di Fossalunga A."/>
            <person name="Amselem J."/>
            <person name="Novero M."/>
            <person name="Xianan X."/>
            <person name="Sedzielewska Toro K."/>
            <person name="Morin E."/>
            <person name="Lipzen A."/>
            <person name="Grigoriev I.V."/>
            <person name="Henrissat B."/>
            <person name="Martin F.M."/>
            <person name="Bonfante P."/>
        </authorList>
    </citation>
    <scope>NUCLEOTIDE SEQUENCE [LARGE SCALE GENOMIC DNA]</scope>
    <source>
        <strain evidence="1 2">BEG34</strain>
    </source>
</reference>
<name>A0A8H4EJH4_GIGMA</name>
<comment type="caution">
    <text evidence="1">The sequence shown here is derived from an EMBL/GenBank/DDBJ whole genome shotgun (WGS) entry which is preliminary data.</text>
</comment>
<evidence type="ECO:0000313" key="2">
    <source>
        <dbReference type="Proteomes" id="UP000439903"/>
    </source>
</evidence>
<gene>
    <name evidence="1" type="ORF">F8M41_020916</name>
</gene>
<sequence length="105" mass="11777">MLERLNKIRAITDGLLQSRPTLKNDYLETDDWTIIEEMIHLFKPFNEETLILSGASLPSSGSQKNERQIKGTLDSSFKVSAISALLDPSTKSNIIDEADREISLI</sequence>
<dbReference type="Proteomes" id="UP000439903">
    <property type="component" value="Unassembled WGS sequence"/>
</dbReference>
<proteinExistence type="predicted"/>
<dbReference type="EMBL" id="WTPW01000595">
    <property type="protein sequence ID" value="KAF0496838.1"/>
    <property type="molecule type" value="Genomic_DNA"/>
</dbReference>
<keyword evidence="2" id="KW-1185">Reference proteome</keyword>
<evidence type="ECO:0000313" key="1">
    <source>
        <dbReference type="EMBL" id="KAF0496838.1"/>
    </source>
</evidence>
<dbReference type="AlphaFoldDB" id="A0A8H4EJH4"/>
<accession>A0A8H4EJH4</accession>
<organism evidence="1 2">
    <name type="scientific">Gigaspora margarita</name>
    <dbReference type="NCBI Taxonomy" id="4874"/>
    <lineage>
        <taxon>Eukaryota</taxon>
        <taxon>Fungi</taxon>
        <taxon>Fungi incertae sedis</taxon>
        <taxon>Mucoromycota</taxon>
        <taxon>Glomeromycotina</taxon>
        <taxon>Glomeromycetes</taxon>
        <taxon>Diversisporales</taxon>
        <taxon>Gigasporaceae</taxon>
        <taxon>Gigaspora</taxon>
    </lineage>
</organism>
<protein>
    <submittedName>
        <fullName evidence="1">Uncharacterized protein</fullName>
    </submittedName>
</protein>